<dbReference type="OrthoDB" id="258743at2"/>
<keyword evidence="1" id="KW-0472">Membrane</keyword>
<dbReference type="PATRIC" id="fig|1122148.6.peg.143"/>
<feature type="transmembrane region" description="Helical" evidence="1">
    <location>
        <begin position="175"/>
        <end position="197"/>
    </location>
</feature>
<dbReference type="GeneID" id="61249402"/>
<organism evidence="2 3">
    <name type="scientific">Fructilactobacillus lindneri DSM 20690 = JCM 11027</name>
    <dbReference type="NCBI Taxonomy" id="1122148"/>
    <lineage>
        <taxon>Bacteria</taxon>
        <taxon>Bacillati</taxon>
        <taxon>Bacillota</taxon>
        <taxon>Bacilli</taxon>
        <taxon>Lactobacillales</taxon>
        <taxon>Lactobacillaceae</taxon>
        <taxon>Fructilactobacillus</taxon>
    </lineage>
</organism>
<gene>
    <name evidence="2" type="ORF">IV52_GL000136</name>
</gene>
<dbReference type="Proteomes" id="UP000051565">
    <property type="component" value="Unassembled WGS sequence"/>
</dbReference>
<feature type="transmembrane region" description="Helical" evidence="1">
    <location>
        <begin position="112"/>
        <end position="134"/>
    </location>
</feature>
<dbReference type="EMBL" id="JQBT01000012">
    <property type="protein sequence ID" value="KRN80019.1"/>
    <property type="molecule type" value="Genomic_DNA"/>
</dbReference>
<comment type="caution">
    <text evidence="2">The sequence shown here is derived from an EMBL/GenBank/DDBJ whole genome shotgun (WGS) entry which is preliminary data.</text>
</comment>
<dbReference type="RefSeq" id="WP_054646657.1">
    <property type="nucleotide sequence ID" value="NZ_FUXS01000004.1"/>
</dbReference>
<keyword evidence="3" id="KW-1185">Reference proteome</keyword>
<evidence type="ECO:0000313" key="2">
    <source>
        <dbReference type="EMBL" id="KRN80019.1"/>
    </source>
</evidence>
<keyword evidence="1" id="KW-1133">Transmembrane helix</keyword>
<evidence type="ECO:0000256" key="1">
    <source>
        <dbReference type="SAM" id="Phobius"/>
    </source>
</evidence>
<dbReference type="AlphaFoldDB" id="A0A0R2JSJ1"/>
<proteinExistence type="predicted"/>
<protein>
    <submittedName>
        <fullName evidence="2">Uncharacterized protein</fullName>
    </submittedName>
</protein>
<accession>A0A0R2JSJ1</accession>
<feature type="transmembrane region" description="Helical" evidence="1">
    <location>
        <begin position="16"/>
        <end position="36"/>
    </location>
</feature>
<name>A0A0R2JSJ1_9LACO</name>
<feature type="transmembrane region" description="Helical" evidence="1">
    <location>
        <begin position="56"/>
        <end position="78"/>
    </location>
</feature>
<feature type="transmembrane region" description="Helical" evidence="1">
    <location>
        <begin position="248"/>
        <end position="271"/>
    </location>
</feature>
<dbReference type="STRING" id="53444.AYR59_00715"/>
<reference evidence="2 3" key="1">
    <citation type="journal article" date="2015" name="Genome Announc.">
        <title>Expanding the biotechnology potential of lactobacilli through comparative genomics of 213 strains and associated genera.</title>
        <authorList>
            <person name="Sun Z."/>
            <person name="Harris H.M."/>
            <person name="McCann A."/>
            <person name="Guo C."/>
            <person name="Argimon S."/>
            <person name="Zhang W."/>
            <person name="Yang X."/>
            <person name="Jeffery I.B."/>
            <person name="Cooney J.C."/>
            <person name="Kagawa T.F."/>
            <person name="Liu W."/>
            <person name="Song Y."/>
            <person name="Salvetti E."/>
            <person name="Wrobel A."/>
            <person name="Rasinkangas P."/>
            <person name="Parkhill J."/>
            <person name="Rea M.C."/>
            <person name="O'Sullivan O."/>
            <person name="Ritari J."/>
            <person name="Douillard F.P."/>
            <person name="Paul Ross R."/>
            <person name="Yang R."/>
            <person name="Briner A.E."/>
            <person name="Felis G.E."/>
            <person name="de Vos W.M."/>
            <person name="Barrangou R."/>
            <person name="Klaenhammer T.R."/>
            <person name="Caufield P.W."/>
            <person name="Cui Y."/>
            <person name="Zhang H."/>
            <person name="O'Toole P.W."/>
        </authorList>
    </citation>
    <scope>NUCLEOTIDE SEQUENCE [LARGE SCALE GENOMIC DNA]</scope>
    <source>
        <strain evidence="2 3">DSM 20690</strain>
    </source>
</reference>
<keyword evidence="1" id="KW-0812">Transmembrane</keyword>
<evidence type="ECO:0000313" key="3">
    <source>
        <dbReference type="Proteomes" id="UP000051565"/>
    </source>
</evidence>
<feature type="transmembrane region" description="Helical" evidence="1">
    <location>
        <begin position="218"/>
        <end position="236"/>
    </location>
</feature>
<sequence length="283" mass="32051">MTSTTIYQLTWQTFQLFLLLSVSLIGLPLLTGFLTAKLGKFTQGTLVRGFTDKAQYWLGGLGVIIHELGHLFFSLLFFHRIKKLTLLNFSHREDGSLGSVITSHDKGNWYQAVGNFFIGLAPMFSGIFVIWLLLKFLCHPFYSVISVPPLLNQNFSIINYVDFALKTAYGWLTNIFTAFLTCGLVNQIILLILIGLISTTTFSLSNADLKSSLQGAKVYLILVLVLAIIASIILYYRPDLNYFLNHFVLLSIAFWLVLFILISVCLLISWLEMKLIICIFHLF</sequence>